<feature type="chain" id="PRO_5045414103" evidence="1">
    <location>
        <begin position="20"/>
        <end position="383"/>
    </location>
</feature>
<dbReference type="PANTHER" id="PTHR43143:SF5">
    <property type="entry name" value="SECRETED PROTEIN"/>
    <property type="match status" value="1"/>
</dbReference>
<name>A0ABV1H140_9BACT</name>
<dbReference type="Gene3D" id="3.60.21.10">
    <property type="match status" value="1"/>
</dbReference>
<evidence type="ECO:0000259" key="2">
    <source>
        <dbReference type="Pfam" id="PF00149"/>
    </source>
</evidence>
<evidence type="ECO:0000256" key="1">
    <source>
        <dbReference type="SAM" id="SignalP"/>
    </source>
</evidence>
<dbReference type="InterPro" id="IPR051918">
    <property type="entry name" value="STPP_CPPED1"/>
</dbReference>
<dbReference type="Proteomes" id="UP001460202">
    <property type="component" value="Unassembled WGS sequence"/>
</dbReference>
<keyword evidence="1" id="KW-0732">Signal</keyword>
<proteinExistence type="predicted"/>
<organism evidence="3 4">
    <name type="scientific">Alistipes intestinihominis</name>
    <dbReference type="NCBI Taxonomy" id="3133172"/>
    <lineage>
        <taxon>Bacteria</taxon>
        <taxon>Pseudomonadati</taxon>
        <taxon>Bacteroidota</taxon>
        <taxon>Bacteroidia</taxon>
        <taxon>Bacteroidales</taxon>
        <taxon>Rikenellaceae</taxon>
        <taxon>Alistipes</taxon>
    </lineage>
</organism>
<dbReference type="Pfam" id="PF00149">
    <property type="entry name" value="Metallophos"/>
    <property type="match status" value="1"/>
</dbReference>
<feature type="signal peptide" evidence="1">
    <location>
        <begin position="1"/>
        <end position="19"/>
    </location>
</feature>
<dbReference type="InterPro" id="IPR029052">
    <property type="entry name" value="Metallo-depent_PP-like"/>
</dbReference>
<dbReference type="RefSeq" id="WP_195497954.1">
    <property type="nucleotide sequence ID" value="NZ_JBBMFL010000032.1"/>
</dbReference>
<dbReference type="SUPFAM" id="SSF56300">
    <property type="entry name" value="Metallo-dependent phosphatases"/>
    <property type="match status" value="1"/>
</dbReference>
<gene>
    <name evidence="3" type="ORF">WMO46_15380</name>
</gene>
<protein>
    <submittedName>
        <fullName evidence="3">Metallophosphoesterase</fullName>
    </submittedName>
</protein>
<sequence>MKKLMMSLIAGSAVLTLFAQVRHSEPQIPVRPTLEEEGSFSMILIPDPQSQIKFAANQPLFELMTAWVAQNIDRLRIRAALFTGDMVEQNDQLTGGDPVHFHNGDQTSRQQWSAVSRALERLDGRIPYIVCQGNHDVGYVAAENRLSMMPQYIYPERNTEIVAHLAAAGLNHENVHTLENAAYEFHDAAWGDLLVIAFEFAPRDEALDWARGLIESEKYRNHRVIVLTHSFLDTDGSRKKDEGYKLTPRNWPQAVWEKLVYPSKNICLVLCGHTGTPPKIDMEGGADGVAGIDYRTTSAYRVDRAADGRRIPQMMFNSQAGDGGWFGNGGDCWLRILEFRPDGRTIGVRTFSPLFALSRITARNAWRTADYDRFDIRIDDLKK</sequence>
<dbReference type="EMBL" id="JBBMFL010000032">
    <property type="protein sequence ID" value="MEQ2546325.1"/>
    <property type="molecule type" value="Genomic_DNA"/>
</dbReference>
<evidence type="ECO:0000313" key="4">
    <source>
        <dbReference type="Proteomes" id="UP001460202"/>
    </source>
</evidence>
<comment type="caution">
    <text evidence="3">The sequence shown here is derived from an EMBL/GenBank/DDBJ whole genome shotgun (WGS) entry which is preliminary data.</text>
</comment>
<dbReference type="InterPro" id="IPR004843">
    <property type="entry name" value="Calcineurin-like_PHP"/>
</dbReference>
<dbReference type="PANTHER" id="PTHR43143">
    <property type="entry name" value="METALLOPHOSPHOESTERASE, CALCINEURIN SUPERFAMILY"/>
    <property type="match status" value="1"/>
</dbReference>
<accession>A0ABV1H140</accession>
<evidence type="ECO:0000313" key="3">
    <source>
        <dbReference type="EMBL" id="MEQ2546325.1"/>
    </source>
</evidence>
<feature type="domain" description="Calcineurin-like phosphoesterase" evidence="2">
    <location>
        <begin position="101"/>
        <end position="274"/>
    </location>
</feature>
<reference evidence="3 4" key="1">
    <citation type="submission" date="2024-03" db="EMBL/GenBank/DDBJ databases">
        <title>Human intestinal bacterial collection.</title>
        <authorList>
            <person name="Pauvert C."/>
            <person name="Hitch T.C.A."/>
            <person name="Clavel T."/>
        </authorList>
    </citation>
    <scope>NUCLEOTIDE SEQUENCE [LARGE SCALE GENOMIC DNA]</scope>
    <source>
        <strain evidence="3 4">CLA-KB-H122</strain>
    </source>
</reference>
<keyword evidence="4" id="KW-1185">Reference proteome</keyword>